<evidence type="ECO:0000313" key="3">
    <source>
        <dbReference type="Proteomes" id="UP000470010"/>
    </source>
</evidence>
<dbReference type="Proteomes" id="UP000470010">
    <property type="component" value="Unassembled WGS sequence"/>
</dbReference>
<sequence length="61" mass="6418">MDWNVIFDGVGSQIIGVLVSALVTSAISIPISYNAGKRSVTQKQKAGNNAVQTQVGVSNER</sequence>
<gene>
    <name evidence="2" type="ORF">GJE22_08395</name>
</gene>
<protein>
    <submittedName>
        <fullName evidence="2">Uncharacterized protein</fullName>
    </submittedName>
</protein>
<feature type="transmembrane region" description="Helical" evidence="1">
    <location>
        <begin position="12"/>
        <end position="35"/>
    </location>
</feature>
<organism evidence="2 3">
    <name type="scientific">Enorma shizhengliae</name>
    <dbReference type="NCBI Taxonomy" id="2606615"/>
    <lineage>
        <taxon>Bacteria</taxon>
        <taxon>Bacillati</taxon>
        <taxon>Actinomycetota</taxon>
        <taxon>Coriobacteriia</taxon>
        <taxon>Coriobacteriales</taxon>
        <taxon>Coriobacteriaceae</taxon>
        <taxon>Enorma</taxon>
    </lineage>
</organism>
<name>A0A7K0G9W5_9ACTN</name>
<dbReference type="RefSeq" id="WP_144688761.1">
    <property type="nucleotide sequence ID" value="NZ_VLLQ01000011.1"/>
</dbReference>
<accession>A0A7K0G9W5</accession>
<keyword evidence="3" id="KW-1185">Reference proteome</keyword>
<dbReference type="EMBL" id="VTFZ01000011">
    <property type="protein sequence ID" value="MRX80605.1"/>
    <property type="molecule type" value="Genomic_DNA"/>
</dbReference>
<keyword evidence="1" id="KW-0472">Membrane</keyword>
<proteinExistence type="predicted"/>
<evidence type="ECO:0000256" key="1">
    <source>
        <dbReference type="SAM" id="Phobius"/>
    </source>
</evidence>
<comment type="caution">
    <text evidence="2">The sequence shown here is derived from an EMBL/GenBank/DDBJ whole genome shotgun (WGS) entry which is preliminary data.</text>
</comment>
<keyword evidence="1" id="KW-1133">Transmembrane helix</keyword>
<evidence type="ECO:0000313" key="2">
    <source>
        <dbReference type="EMBL" id="MRX80605.1"/>
    </source>
</evidence>
<keyword evidence="1" id="KW-0812">Transmembrane</keyword>
<dbReference type="AlphaFoldDB" id="A0A7K0G9W5"/>
<reference evidence="3" key="1">
    <citation type="submission" date="2019-08" db="EMBL/GenBank/DDBJ databases">
        <title>Arthrobacter sp. nov., isolated from plateau pika and Tibetan wild ass.</title>
        <authorList>
            <person name="Ge Y."/>
        </authorList>
    </citation>
    <scope>NUCLEOTIDE SEQUENCE [LARGE SCALE GENOMIC DNA]</scope>
    <source>
        <strain evidence="3">HF-1365</strain>
    </source>
</reference>